<protein>
    <submittedName>
        <fullName evidence="1">Uncharacterized protein</fullName>
    </submittedName>
</protein>
<comment type="caution">
    <text evidence="1">The sequence shown here is derived from an EMBL/GenBank/DDBJ whole genome shotgun (WGS) entry which is preliminary data.</text>
</comment>
<sequence>MTTFVIAAVVVIAIVWLAVAYFDRVSYPWR</sequence>
<organism evidence="1 2">
    <name type="scientific">Anaerospora hongkongensis</name>
    <dbReference type="NCBI Taxonomy" id="244830"/>
    <lineage>
        <taxon>Bacteria</taxon>
        <taxon>Bacillati</taxon>
        <taxon>Bacillota</taxon>
        <taxon>Negativicutes</taxon>
        <taxon>Selenomonadales</taxon>
        <taxon>Sporomusaceae</taxon>
        <taxon>Anaerospora</taxon>
    </lineage>
</organism>
<dbReference type="Proteomes" id="UP000295063">
    <property type="component" value="Unassembled WGS sequence"/>
</dbReference>
<dbReference type="EMBL" id="SLUI01000003">
    <property type="protein sequence ID" value="TCL38742.1"/>
    <property type="molecule type" value="Genomic_DNA"/>
</dbReference>
<evidence type="ECO:0000313" key="2">
    <source>
        <dbReference type="Proteomes" id="UP000295063"/>
    </source>
</evidence>
<reference evidence="1 2" key="1">
    <citation type="submission" date="2019-03" db="EMBL/GenBank/DDBJ databases">
        <title>Genomic Encyclopedia of Type Strains, Phase IV (KMG-IV): sequencing the most valuable type-strain genomes for metagenomic binning, comparative biology and taxonomic classification.</title>
        <authorList>
            <person name="Goeker M."/>
        </authorList>
    </citation>
    <scope>NUCLEOTIDE SEQUENCE [LARGE SCALE GENOMIC DNA]</scope>
    <source>
        <strain evidence="1 2">DSM 15969</strain>
    </source>
</reference>
<gene>
    <name evidence="1" type="ORF">EV210_103222</name>
</gene>
<dbReference type="AlphaFoldDB" id="A0A4R1Q3Y6"/>
<evidence type="ECO:0000313" key="1">
    <source>
        <dbReference type="EMBL" id="TCL38742.1"/>
    </source>
</evidence>
<name>A0A4R1Q3Y6_9FIRM</name>
<accession>A0A4R1Q3Y6</accession>
<proteinExistence type="predicted"/>
<keyword evidence="2" id="KW-1185">Reference proteome</keyword>